<dbReference type="EMBL" id="QMDY01000005">
    <property type="protein sequence ID" value="KAB7517274.1"/>
    <property type="molecule type" value="Genomic_DNA"/>
</dbReference>
<evidence type="ECO:0000313" key="5">
    <source>
        <dbReference type="Proteomes" id="UP000326865"/>
    </source>
</evidence>
<keyword evidence="1" id="KW-0472">Membrane</keyword>
<feature type="transmembrane region" description="Helical" evidence="1">
    <location>
        <begin position="28"/>
        <end position="48"/>
    </location>
</feature>
<dbReference type="InterPro" id="IPR007404">
    <property type="entry name" value="YdjM-like"/>
</dbReference>
<proteinExistence type="predicted"/>
<organism evidence="2 5">
    <name type="scientific">Halosegnis rubeus</name>
    <dbReference type="NCBI Taxonomy" id="2212850"/>
    <lineage>
        <taxon>Archaea</taxon>
        <taxon>Methanobacteriati</taxon>
        <taxon>Methanobacteriota</taxon>
        <taxon>Stenosarchaea group</taxon>
        <taxon>Halobacteria</taxon>
        <taxon>Halobacteriales</taxon>
        <taxon>Natronomonadaceae</taxon>
        <taxon>Halosegnis</taxon>
    </lineage>
</organism>
<dbReference type="Proteomes" id="UP000326207">
    <property type="component" value="Unassembled WGS sequence"/>
</dbReference>
<comment type="caution">
    <text evidence="2">The sequence shown here is derived from an EMBL/GenBank/DDBJ whole genome shotgun (WGS) entry which is preliminary data.</text>
</comment>
<evidence type="ECO:0000313" key="4">
    <source>
        <dbReference type="Proteomes" id="UP000326207"/>
    </source>
</evidence>
<gene>
    <name evidence="2" type="ORF">DM867_09915</name>
    <name evidence="3" type="ORF">DP108_09660</name>
</gene>
<reference evidence="4 5" key="1">
    <citation type="submission" date="2019-10" db="EMBL/GenBank/DDBJ databases">
        <title>Unraveling microbial dark matter from salterns through culturing: the case of the genus Halosegnis.</title>
        <authorList>
            <person name="Duran-Viseras A."/>
            <person name="Andrei A.-S."/>
            <person name="Vera-Gargallo B."/>
            <person name="Ghai R."/>
            <person name="Sanchez-Porro C."/>
            <person name="Ventosa A."/>
        </authorList>
    </citation>
    <scope>NUCLEOTIDE SEQUENCE [LARGE SCALE GENOMIC DNA]</scope>
    <source>
        <strain evidence="2 5">F18-79</strain>
        <strain evidence="3 4">F19-13</strain>
    </source>
</reference>
<dbReference type="Pfam" id="PF04307">
    <property type="entry name" value="YdjM"/>
    <property type="match status" value="1"/>
</dbReference>
<accession>A0A5N5U5V2</accession>
<keyword evidence="1" id="KW-0812">Transmembrane</keyword>
<keyword evidence="1" id="KW-1133">Transmembrane helix</keyword>
<name>A0A5N5U5V2_9EURY</name>
<evidence type="ECO:0000313" key="3">
    <source>
        <dbReference type="EMBL" id="KAB7517274.1"/>
    </source>
</evidence>
<dbReference type="GO" id="GO:0016787">
    <property type="term" value="F:hydrolase activity"/>
    <property type="evidence" value="ECO:0007669"/>
    <property type="project" value="UniProtKB-KW"/>
</dbReference>
<feature type="transmembrane region" description="Helical" evidence="1">
    <location>
        <begin position="54"/>
        <end position="70"/>
    </location>
</feature>
<dbReference type="AlphaFoldDB" id="A0A5N5U5V2"/>
<dbReference type="RefSeq" id="WP_152134192.1">
    <property type="nucleotide sequence ID" value="NZ_QKKZ01000004.1"/>
</dbReference>
<keyword evidence="5" id="KW-1185">Reference proteome</keyword>
<evidence type="ECO:0000256" key="1">
    <source>
        <dbReference type="SAM" id="Phobius"/>
    </source>
</evidence>
<protein>
    <submittedName>
        <fullName evidence="2">Metal-dependent hydrolase</fullName>
    </submittedName>
</protein>
<dbReference type="EMBL" id="QKKZ01000004">
    <property type="protein sequence ID" value="KAB7513291.1"/>
    <property type="molecule type" value="Genomic_DNA"/>
</dbReference>
<feature type="transmembrane region" description="Helical" evidence="1">
    <location>
        <begin position="6"/>
        <end position="21"/>
    </location>
</feature>
<evidence type="ECO:0000313" key="2">
    <source>
        <dbReference type="EMBL" id="KAB7513291.1"/>
    </source>
</evidence>
<sequence>MPSTVVHVAFGLLCGAALLGVRFDRRAVVVIVAACILPDLDTFTSLVVASTHRAMLHSLLAPGLLALVFWHGTARSDWLRVRLAPGDVPRLWTGLFAYVAAGIGLDMFTALGVNPLYPLVDQFVAVDGRVGYETGRGLFQSFVEFPEPETGGGVNVGQRGSTETVHVASGVDPSRGAEEPGTERIFPVVFRGWHVTLALAGCLATWLGLRDTEASA</sequence>
<accession>A0A5N5UEY6</accession>
<feature type="transmembrane region" description="Helical" evidence="1">
    <location>
        <begin position="91"/>
        <end position="113"/>
    </location>
</feature>
<dbReference type="Proteomes" id="UP000326865">
    <property type="component" value="Unassembled WGS sequence"/>
</dbReference>
<keyword evidence="2" id="KW-0378">Hydrolase</keyword>